<keyword evidence="2 5" id="KW-0812">Transmembrane</keyword>
<feature type="transmembrane region" description="Helical" evidence="5">
    <location>
        <begin position="223"/>
        <end position="243"/>
    </location>
</feature>
<reference evidence="8" key="1">
    <citation type="journal article" date="2018" name="Nat. Microbiol.">
        <title>Leveraging single-cell genomics to expand the fungal tree of life.</title>
        <authorList>
            <person name="Ahrendt S.R."/>
            <person name="Quandt C.A."/>
            <person name="Ciobanu D."/>
            <person name="Clum A."/>
            <person name="Salamov A."/>
            <person name="Andreopoulos B."/>
            <person name="Cheng J.F."/>
            <person name="Woyke T."/>
            <person name="Pelin A."/>
            <person name="Henrissat B."/>
            <person name="Reynolds N.K."/>
            <person name="Benny G.L."/>
            <person name="Smith M.E."/>
            <person name="James T.Y."/>
            <person name="Grigoriev I.V."/>
        </authorList>
    </citation>
    <scope>NUCLEOTIDE SEQUENCE [LARGE SCALE GENOMIC DNA]</scope>
    <source>
        <strain evidence="8">ATCC 52028</strain>
    </source>
</reference>
<evidence type="ECO:0000256" key="1">
    <source>
        <dbReference type="ARBA" id="ARBA00004141"/>
    </source>
</evidence>
<comment type="subcellular location">
    <subcellularLocation>
        <location evidence="1">Membrane</location>
        <topology evidence="1">Multi-pass membrane protein</topology>
    </subcellularLocation>
</comment>
<dbReference type="STRING" id="1555241.A0A4V1IU30"/>
<protein>
    <recommendedName>
        <fullName evidence="6">Sugar phosphate transporter domain-containing protein</fullName>
    </recommendedName>
</protein>
<evidence type="ECO:0000259" key="6">
    <source>
        <dbReference type="Pfam" id="PF03151"/>
    </source>
</evidence>
<feature type="transmembrane region" description="Helical" evidence="5">
    <location>
        <begin position="36"/>
        <end position="61"/>
    </location>
</feature>
<feature type="transmembrane region" description="Helical" evidence="5">
    <location>
        <begin position="101"/>
        <end position="119"/>
    </location>
</feature>
<dbReference type="InterPro" id="IPR037185">
    <property type="entry name" value="EmrE-like"/>
</dbReference>
<dbReference type="GO" id="GO:0016020">
    <property type="term" value="C:membrane"/>
    <property type="evidence" value="ECO:0007669"/>
    <property type="project" value="UniProtKB-SubCell"/>
</dbReference>
<sequence>MARLDHPAVYIALYFVFNLSLTLYNKMMMQLFEFPFPWTLTGVHVFFGAIGSMACASAGVFQPVTLTASENSLMLMFSVLYTINIAVSNVSLHMVTVPFHQVVRSTVPFFTVLISVFFLKKQFPRAVYVALVPIIVGVALATIGEYGYTAAGMILTILGTLLAAAKTVITNRVLTGRIKLHPLDLLMRMAPLAFVQVALYAAITGELSRLRIYLATQMTPVVVAALMINGMLAFGLNWISFAANQRTSPLTISVAANIKQVLSIVLAIAIFHLHINAINAMGIVVTLAGGAWYSRVEYVERQARSRYLPVAHPDTTSGVTAGPMKMLHLRPTAVSSSASPTRVH</sequence>
<dbReference type="PANTHER" id="PTHR11132">
    <property type="entry name" value="SOLUTE CARRIER FAMILY 35"/>
    <property type="match status" value="1"/>
</dbReference>
<dbReference type="OrthoDB" id="10261634at2759"/>
<dbReference type="AlphaFoldDB" id="A0A4V1IU30"/>
<organism evidence="7 8">
    <name type="scientific">Caulochytrium protostelioides</name>
    <dbReference type="NCBI Taxonomy" id="1555241"/>
    <lineage>
        <taxon>Eukaryota</taxon>
        <taxon>Fungi</taxon>
        <taxon>Fungi incertae sedis</taxon>
        <taxon>Chytridiomycota</taxon>
        <taxon>Chytridiomycota incertae sedis</taxon>
        <taxon>Chytridiomycetes</taxon>
        <taxon>Caulochytriales</taxon>
        <taxon>Caulochytriaceae</taxon>
        <taxon>Caulochytrium</taxon>
    </lineage>
</organism>
<dbReference type="InterPro" id="IPR050186">
    <property type="entry name" value="TPT_transporter"/>
</dbReference>
<proteinExistence type="predicted"/>
<accession>A0A4V1IU30</accession>
<evidence type="ECO:0000256" key="3">
    <source>
        <dbReference type="ARBA" id="ARBA00022989"/>
    </source>
</evidence>
<feature type="transmembrane region" description="Helical" evidence="5">
    <location>
        <begin position="126"/>
        <end position="144"/>
    </location>
</feature>
<feature type="transmembrane region" description="Helical" evidence="5">
    <location>
        <begin position="185"/>
        <end position="203"/>
    </location>
</feature>
<feature type="transmembrane region" description="Helical" evidence="5">
    <location>
        <begin position="150"/>
        <end position="173"/>
    </location>
</feature>
<dbReference type="SUPFAM" id="SSF103481">
    <property type="entry name" value="Multidrug resistance efflux transporter EmrE"/>
    <property type="match status" value="1"/>
</dbReference>
<evidence type="ECO:0000313" key="7">
    <source>
        <dbReference type="EMBL" id="RKO99127.1"/>
    </source>
</evidence>
<dbReference type="Pfam" id="PF03151">
    <property type="entry name" value="TPT"/>
    <property type="match status" value="1"/>
</dbReference>
<feature type="transmembrane region" description="Helical" evidence="5">
    <location>
        <begin position="73"/>
        <end position="95"/>
    </location>
</feature>
<keyword evidence="4 5" id="KW-0472">Membrane</keyword>
<evidence type="ECO:0000256" key="4">
    <source>
        <dbReference type="ARBA" id="ARBA00023136"/>
    </source>
</evidence>
<keyword evidence="8" id="KW-1185">Reference proteome</keyword>
<dbReference type="InterPro" id="IPR004853">
    <property type="entry name" value="Sugar_P_trans_dom"/>
</dbReference>
<evidence type="ECO:0000256" key="5">
    <source>
        <dbReference type="SAM" id="Phobius"/>
    </source>
</evidence>
<evidence type="ECO:0000313" key="8">
    <source>
        <dbReference type="Proteomes" id="UP000274922"/>
    </source>
</evidence>
<gene>
    <name evidence="7" type="ORF">CXG81DRAFT_28092</name>
</gene>
<dbReference type="EMBL" id="ML014317">
    <property type="protein sequence ID" value="RKO99127.1"/>
    <property type="molecule type" value="Genomic_DNA"/>
</dbReference>
<feature type="transmembrane region" description="Helical" evidence="5">
    <location>
        <begin position="7"/>
        <end position="24"/>
    </location>
</feature>
<name>A0A4V1IU30_9FUNG</name>
<feature type="domain" description="Sugar phosphate transporter" evidence="6">
    <location>
        <begin position="8"/>
        <end position="294"/>
    </location>
</feature>
<keyword evidence="3 5" id="KW-1133">Transmembrane helix</keyword>
<evidence type="ECO:0000256" key="2">
    <source>
        <dbReference type="ARBA" id="ARBA00022692"/>
    </source>
</evidence>
<dbReference type="Proteomes" id="UP000274922">
    <property type="component" value="Unassembled WGS sequence"/>
</dbReference>